<keyword evidence="6" id="KW-0805">Transcription regulation</keyword>
<reference evidence="12" key="1">
    <citation type="submission" date="2017-03" db="EMBL/GenBank/DDBJ databases">
        <title>Genomes of endolithic fungi from Antarctica.</title>
        <authorList>
            <person name="Coleine C."/>
            <person name="Masonjones S."/>
            <person name="Stajich J.E."/>
        </authorList>
    </citation>
    <scope>NUCLEOTIDE SEQUENCE [LARGE SCALE GENOMIC DNA]</scope>
    <source>
        <strain evidence="12">CCFEE 5527</strain>
    </source>
</reference>
<evidence type="ECO:0000256" key="9">
    <source>
        <dbReference type="ARBA" id="ARBA00048940"/>
    </source>
</evidence>
<evidence type="ECO:0000313" key="11">
    <source>
        <dbReference type="EMBL" id="OQO14067.1"/>
    </source>
</evidence>
<protein>
    <recommendedName>
        <fullName evidence="2">histone acetyltransferase</fullName>
        <ecNumber evidence="2">2.3.1.48</ecNumber>
    </recommendedName>
</protein>
<keyword evidence="3" id="KW-0808">Transferase</keyword>
<dbReference type="SMART" id="SM01250">
    <property type="entry name" value="KAT11"/>
    <property type="match status" value="1"/>
</dbReference>
<sequence length="539" mass="59330">MASFTSDSEGNTKTPRLRDALAAALSRDFRCRIRYTHTPAKPCESLFSAPPGEDPERTKLASHFLTISTPLQSSADGHREADVEHHFVFAMEVLVYTTRKLTTLFISKADSTGYLPYRRPSPIKAIATTFLTWLSDRLRHPRKRLVISLFARAQPAYLFPGSAIKGDKHVLTDHQLTGWWVRVLDSLILRKAEVPEQDRYWQGYITVPNFNNMAEVRRFLPPNNTSSPRTPRWKCGDPLQELAVTRGLPETAPPRCLLPRFPDDPKGRFIQDLDDEVGLTEDTVTASPSKKKSGAWLSVKNLDTFWTVMEARQECSSGQVVGFLWLVQESHQTEPHDVTADVPVQGSQSIGLIDHASLDTQQSQSQPSQTSQSSIDSQASSQKRRGRLTGPITARQPRLKGGSSNISATSEPSFGLIGDKSDGPMLTNEGYDCAMQTLLQLDFSSAEEAARSTARWVSDVSGMVGLTAESWGTDIRGTAEITAQTGDVQNGNGAPATNDLGSLVRKKKRKVDDSIDTAVLTAAETTHVNTLVGRKKVKA</sequence>
<dbReference type="GO" id="GO:0006355">
    <property type="term" value="P:regulation of DNA-templated transcription"/>
    <property type="evidence" value="ECO:0007669"/>
    <property type="project" value="InterPro"/>
</dbReference>
<evidence type="ECO:0000313" key="12">
    <source>
        <dbReference type="Proteomes" id="UP000192596"/>
    </source>
</evidence>
<evidence type="ECO:0000256" key="5">
    <source>
        <dbReference type="ARBA" id="ARBA00022990"/>
    </source>
</evidence>
<evidence type="ECO:0000256" key="3">
    <source>
        <dbReference type="ARBA" id="ARBA00022679"/>
    </source>
</evidence>
<dbReference type="PANTHER" id="PTHR31571">
    <property type="entry name" value="ALTERED INHERITANCE OF MITOCHONDRIA PROTEIN 6"/>
    <property type="match status" value="1"/>
</dbReference>
<evidence type="ECO:0000256" key="10">
    <source>
        <dbReference type="SAM" id="MobiDB-lite"/>
    </source>
</evidence>
<evidence type="ECO:0000256" key="2">
    <source>
        <dbReference type="ARBA" id="ARBA00013184"/>
    </source>
</evidence>
<dbReference type="PANTHER" id="PTHR31571:SF2">
    <property type="entry name" value="HISTONE ACETYLTRANSFERASE RTT109"/>
    <property type="match status" value="1"/>
</dbReference>
<dbReference type="PROSITE" id="PS51728">
    <property type="entry name" value="RTT109_HAT"/>
    <property type="match status" value="1"/>
</dbReference>
<dbReference type="GO" id="GO:0006974">
    <property type="term" value="P:DNA damage response"/>
    <property type="evidence" value="ECO:0007669"/>
    <property type="project" value="UniProtKB-KW"/>
</dbReference>
<evidence type="ECO:0000256" key="4">
    <source>
        <dbReference type="ARBA" id="ARBA00022763"/>
    </source>
</evidence>
<comment type="caution">
    <text evidence="11">The sequence shown here is derived from an EMBL/GenBank/DDBJ whole genome shotgun (WGS) entry which is preliminary data.</text>
</comment>
<dbReference type="GO" id="GO:0032931">
    <property type="term" value="F:histone H3K56 acetyltransferase activity"/>
    <property type="evidence" value="ECO:0007669"/>
    <property type="project" value="TreeGrafter"/>
</dbReference>
<comment type="catalytic activity">
    <reaction evidence="9">
        <text>L-lysyl-[histone] + acetyl-CoA = N(6)-acetyl-L-lysyl-[histone] + CoA + H(+)</text>
        <dbReference type="Rhea" id="RHEA:21992"/>
        <dbReference type="Rhea" id="RHEA-COMP:9845"/>
        <dbReference type="Rhea" id="RHEA-COMP:11338"/>
        <dbReference type="ChEBI" id="CHEBI:15378"/>
        <dbReference type="ChEBI" id="CHEBI:29969"/>
        <dbReference type="ChEBI" id="CHEBI:57287"/>
        <dbReference type="ChEBI" id="CHEBI:57288"/>
        <dbReference type="ChEBI" id="CHEBI:61930"/>
        <dbReference type="EC" id="2.3.1.48"/>
    </reaction>
    <physiologicalReaction direction="left-to-right" evidence="9">
        <dbReference type="Rhea" id="RHEA:21993"/>
    </physiologicalReaction>
</comment>
<evidence type="ECO:0000256" key="8">
    <source>
        <dbReference type="ARBA" id="ARBA00023242"/>
    </source>
</evidence>
<dbReference type="InterPro" id="IPR013178">
    <property type="entry name" value="Histone_AcTrfase_Rtt109/CBP"/>
</dbReference>
<evidence type="ECO:0000256" key="7">
    <source>
        <dbReference type="ARBA" id="ARBA00023163"/>
    </source>
</evidence>
<comment type="subcellular location">
    <subcellularLocation>
        <location evidence="1">Nucleus</location>
    </subcellularLocation>
</comment>
<accession>A0A1V8TRS4</accession>
<dbReference type="AlphaFoldDB" id="A0A1V8TRS4"/>
<organism evidence="11 12">
    <name type="scientific">Cryoendolithus antarcticus</name>
    <dbReference type="NCBI Taxonomy" id="1507870"/>
    <lineage>
        <taxon>Eukaryota</taxon>
        <taxon>Fungi</taxon>
        <taxon>Dikarya</taxon>
        <taxon>Ascomycota</taxon>
        <taxon>Pezizomycotina</taxon>
        <taxon>Dothideomycetes</taxon>
        <taxon>Dothideomycetidae</taxon>
        <taxon>Cladosporiales</taxon>
        <taxon>Cladosporiaceae</taxon>
        <taxon>Cryoendolithus</taxon>
    </lineage>
</organism>
<dbReference type="InParanoid" id="A0A1V8TRS4"/>
<dbReference type="Proteomes" id="UP000192596">
    <property type="component" value="Unassembled WGS sequence"/>
</dbReference>
<feature type="region of interest" description="Disordered" evidence="10">
    <location>
        <begin position="358"/>
        <end position="421"/>
    </location>
</feature>
<dbReference type="InterPro" id="IPR016849">
    <property type="entry name" value="Rtt109"/>
</dbReference>
<dbReference type="Pfam" id="PF08214">
    <property type="entry name" value="HAT_KAT11"/>
    <property type="match status" value="1"/>
</dbReference>
<proteinExistence type="predicted"/>
<evidence type="ECO:0000256" key="6">
    <source>
        <dbReference type="ARBA" id="ARBA00023015"/>
    </source>
</evidence>
<keyword evidence="8" id="KW-0539">Nucleus</keyword>
<dbReference type="InterPro" id="IPR051236">
    <property type="entry name" value="HAT_RTT109-like"/>
</dbReference>
<feature type="compositionally biased region" description="Low complexity" evidence="10">
    <location>
        <begin position="361"/>
        <end position="381"/>
    </location>
</feature>
<dbReference type="STRING" id="1507870.A0A1V8TRS4"/>
<dbReference type="GO" id="GO:0005634">
    <property type="term" value="C:nucleus"/>
    <property type="evidence" value="ECO:0007669"/>
    <property type="project" value="UniProtKB-SubCell"/>
</dbReference>
<keyword evidence="7" id="KW-0804">Transcription</keyword>
<feature type="compositionally biased region" description="Polar residues" evidence="10">
    <location>
        <begin position="402"/>
        <end position="412"/>
    </location>
</feature>
<dbReference type="OrthoDB" id="3361892at2759"/>
<evidence type="ECO:0000256" key="1">
    <source>
        <dbReference type="ARBA" id="ARBA00004123"/>
    </source>
</evidence>
<name>A0A1V8TRS4_9PEZI</name>
<keyword evidence="12" id="KW-1185">Reference proteome</keyword>
<dbReference type="EC" id="2.3.1.48" evidence="2"/>
<gene>
    <name evidence="11" type="ORF">B0A48_00943</name>
</gene>
<keyword evidence="4" id="KW-0227">DNA damage</keyword>
<dbReference type="EMBL" id="NAJO01000002">
    <property type="protein sequence ID" value="OQO14067.1"/>
    <property type="molecule type" value="Genomic_DNA"/>
</dbReference>
<keyword evidence="5" id="KW-0007">Acetylation</keyword>